<feature type="region of interest" description="Disordered" evidence="1">
    <location>
        <begin position="138"/>
        <end position="166"/>
    </location>
</feature>
<feature type="compositionally biased region" description="Basic and acidic residues" evidence="1">
    <location>
        <begin position="68"/>
        <end position="83"/>
    </location>
</feature>
<dbReference type="OrthoDB" id="4095335at2"/>
<dbReference type="RefSeq" id="WP_070199778.1">
    <property type="nucleotide sequence ID" value="NZ_LJGZ01000005.1"/>
</dbReference>
<comment type="caution">
    <text evidence="2">The sequence shown here is derived from an EMBL/GenBank/DDBJ whole genome shotgun (WGS) entry which is preliminary data.</text>
</comment>
<dbReference type="EMBL" id="LJGZ01000005">
    <property type="protein sequence ID" value="OEV22079.1"/>
    <property type="molecule type" value="Genomic_DNA"/>
</dbReference>
<organism evidence="2 3">
    <name type="scientific">Streptomyces nanshensis</name>
    <dbReference type="NCBI Taxonomy" id="518642"/>
    <lineage>
        <taxon>Bacteria</taxon>
        <taxon>Bacillati</taxon>
        <taxon>Actinomycetota</taxon>
        <taxon>Actinomycetes</taxon>
        <taxon>Kitasatosporales</taxon>
        <taxon>Streptomycetaceae</taxon>
        <taxon>Streptomyces</taxon>
    </lineage>
</organism>
<proteinExistence type="predicted"/>
<feature type="compositionally biased region" description="Polar residues" evidence="1">
    <location>
        <begin position="272"/>
        <end position="291"/>
    </location>
</feature>
<name>A0A1E7M0R6_9ACTN</name>
<dbReference type="Proteomes" id="UP000175971">
    <property type="component" value="Unassembled WGS sequence"/>
</dbReference>
<sequence>MDSSKYDEYKATVRVPKGARFTRSRKTEGAYRGMTRDPDTNQVGQAEFFLETENEPDPVTAYPQGWPDSDRHESEAQAQERQENAEFLAEVLLQIGLKLTEKAAPHVRKWWHEQALPAVKAKWNDQALPSVKAKWSSVARSRTSDRRAEAAEGRQEGDTASGDQRTIMSVTEARKRIAAAVLARVFSDGQLRLVRNARVVDEGDDGPVELEATDDLTPQRIGEYVALMLEANPSLLGEDTLAELGQLVAKIRADGGYVPIPRAEGVLPHDGSPSQLVWSPQVTPLTPDQIH</sequence>
<keyword evidence="3" id="KW-1185">Reference proteome</keyword>
<accession>A0A1E7M0R6</accession>
<evidence type="ECO:0000256" key="1">
    <source>
        <dbReference type="SAM" id="MobiDB-lite"/>
    </source>
</evidence>
<dbReference type="PATRIC" id="fig|518642.7.peg.6214"/>
<reference evidence="2 3" key="1">
    <citation type="journal article" date="2016" name="Front. Microbiol.">
        <title>Comparative Genomics Analysis of Streptomyces Species Reveals Their Adaptation to the Marine Environment and Their Diversity at the Genomic Level.</title>
        <authorList>
            <person name="Tian X."/>
            <person name="Zhang Z."/>
            <person name="Yang T."/>
            <person name="Chen M."/>
            <person name="Li J."/>
            <person name="Chen F."/>
            <person name="Yang J."/>
            <person name="Li W."/>
            <person name="Zhang B."/>
            <person name="Zhang Z."/>
            <person name="Wu J."/>
            <person name="Zhang C."/>
            <person name="Long L."/>
            <person name="Xiao J."/>
        </authorList>
    </citation>
    <scope>NUCLEOTIDE SEQUENCE [LARGE SCALE GENOMIC DNA]</scope>
    <source>
        <strain evidence="2 3">SCSIO M10372</strain>
    </source>
</reference>
<feature type="region of interest" description="Disordered" evidence="1">
    <location>
        <begin position="19"/>
        <end position="83"/>
    </location>
</feature>
<evidence type="ECO:0000313" key="3">
    <source>
        <dbReference type="Proteomes" id="UP000175971"/>
    </source>
</evidence>
<gene>
    <name evidence="2" type="ORF">AN221_03940</name>
</gene>
<protein>
    <submittedName>
        <fullName evidence="2">Uncharacterized protein</fullName>
    </submittedName>
</protein>
<dbReference type="AlphaFoldDB" id="A0A1E7M0R6"/>
<feature type="region of interest" description="Disordered" evidence="1">
    <location>
        <begin position="271"/>
        <end position="291"/>
    </location>
</feature>
<evidence type="ECO:0000313" key="2">
    <source>
        <dbReference type="EMBL" id="OEV22079.1"/>
    </source>
</evidence>
<feature type="compositionally biased region" description="Basic and acidic residues" evidence="1">
    <location>
        <begin position="25"/>
        <end position="39"/>
    </location>
</feature>
<feature type="compositionally biased region" description="Basic and acidic residues" evidence="1">
    <location>
        <begin position="142"/>
        <end position="157"/>
    </location>
</feature>